<proteinExistence type="predicted"/>
<dbReference type="RefSeq" id="WP_283075612.1">
    <property type="nucleotide sequence ID" value="NZ_CP121671.1"/>
</dbReference>
<dbReference type="EMBL" id="CP121671">
    <property type="protein sequence ID" value="WFT73604.1"/>
    <property type="molecule type" value="Genomic_DNA"/>
</dbReference>
<evidence type="ECO:0008006" key="3">
    <source>
        <dbReference type="Google" id="ProtNLM"/>
    </source>
</evidence>
<dbReference type="PROSITE" id="PS51257">
    <property type="entry name" value="PROKAR_LIPOPROTEIN"/>
    <property type="match status" value="1"/>
</dbReference>
<dbReference type="Proteomes" id="UP001221597">
    <property type="component" value="Chromosome"/>
</dbReference>
<evidence type="ECO:0000313" key="1">
    <source>
        <dbReference type="EMBL" id="WFT73604.1"/>
    </source>
</evidence>
<organism evidence="1 2">
    <name type="scientific">Halobacillus naozhouensis</name>
    <dbReference type="NCBI Taxonomy" id="554880"/>
    <lineage>
        <taxon>Bacteria</taxon>
        <taxon>Bacillati</taxon>
        <taxon>Bacillota</taxon>
        <taxon>Bacilli</taxon>
        <taxon>Bacillales</taxon>
        <taxon>Bacillaceae</taxon>
        <taxon>Halobacillus</taxon>
    </lineage>
</organism>
<keyword evidence="2" id="KW-1185">Reference proteome</keyword>
<reference evidence="1 2" key="1">
    <citation type="submission" date="2023-04" db="EMBL/GenBank/DDBJ databases">
        <title>Genome sequence of Halobacillus naozhouensis KACC 21980.</title>
        <authorList>
            <person name="Kim S."/>
            <person name="Heo J."/>
            <person name="Kwon S.-W."/>
        </authorList>
    </citation>
    <scope>NUCLEOTIDE SEQUENCE [LARGE SCALE GENOMIC DNA]</scope>
    <source>
        <strain evidence="1 2">KCTC 13234</strain>
    </source>
</reference>
<accession>A0ABY8IU41</accession>
<gene>
    <name evidence="1" type="ORF">P9989_14645</name>
</gene>
<protein>
    <recommendedName>
        <fullName evidence="3">Lipoprotein</fullName>
    </recommendedName>
</protein>
<evidence type="ECO:0000313" key="2">
    <source>
        <dbReference type="Proteomes" id="UP001221597"/>
    </source>
</evidence>
<name>A0ABY8IU41_9BACI</name>
<sequence length="156" mass="17884">MKKNFALLLSIFFFVIGLLSACSNSGEVIKIDNKSFAEVLFVQKVEGRSSNEEMTKKISERAKIKEILNMVEGIKVQEAEKESLFGTLKSQNTYMFSFSKELKSAEEVPYVFYALNDGTFIFTQDKVNSSRKAPLISTERHKYLLNEIKEKLKLDF</sequence>